<organism evidence="1">
    <name type="scientific">Streptomyces sp. R21</name>
    <dbReference type="NCBI Taxonomy" id="3238627"/>
    <lineage>
        <taxon>Bacteria</taxon>
        <taxon>Bacillati</taxon>
        <taxon>Actinomycetota</taxon>
        <taxon>Actinomycetes</taxon>
        <taxon>Kitasatosporales</taxon>
        <taxon>Streptomycetaceae</taxon>
        <taxon>Streptomyces</taxon>
    </lineage>
</organism>
<name>A0AB39PD72_9ACTN</name>
<protein>
    <submittedName>
        <fullName evidence="1">Uncharacterized protein</fullName>
    </submittedName>
</protein>
<dbReference type="EMBL" id="CP163435">
    <property type="protein sequence ID" value="XDQ26993.1"/>
    <property type="molecule type" value="Genomic_DNA"/>
</dbReference>
<reference evidence="1" key="1">
    <citation type="submission" date="2024-07" db="EMBL/GenBank/DDBJ databases">
        <authorList>
            <person name="Yu S.T."/>
        </authorList>
    </citation>
    <scope>NUCLEOTIDE SEQUENCE</scope>
    <source>
        <strain evidence="1">R21</strain>
    </source>
</reference>
<evidence type="ECO:0000313" key="1">
    <source>
        <dbReference type="EMBL" id="XDQ26993.1"/>
    </source>
</evidence>
<dbReference type="AlphaFoldDB" id="A0AB39PD72"/>
<gene>
    <name evidence="1" type="ORF">AB5J56_20785</name>
</gene>
<dbReference type="RefSeq" id="WP_369234237.1">
    <property type="nucleotide sequence ID" value="NZ_CP163435.1"/>
</dbReference>
<sequence>MRFVQAVWHPEGYGFSLDPTSYLDELPKLHEELPPGARTFACDPAHYDMGHGNMRCVKDLELAGIHLAMDKSGGLVLEFAPNASKHDSGLRISYSGVRHFSIDYEHSIDWMRVDTVLLDEILPTEDGGCVHEIALTDASITVRCQDLEAVWGGPN</sequence>
<accession>A0AB39PD72</accession>
<proteinExistence type="predicted"/>